<dbReference type="AlphaFoldDB" id="A0A2F0P904"/>
<dbReference type="Proteomes" id="UP000050489">
    <property type="component" value="Unassembled WGS sequence"/>
</dbReference>
<reference evidence="2" key="1">
    <citation type="submission" date="2016-04" db="EMBL/GenBank/DDBJ databases">
        <authorList>
            <person name="Osei Sekyere J."/>
            <person name="Sivertsen A."/>
            <person name="Pedersen A.T."/>
            <person name="Sundsfjord A."/>
        </authorList>
    </citation>
    <scope>NUCLEOTIDE SEQUENCE [LARGE SCALE GENOMIC DNA]</scope>
    <source>
        <strain evidence="2">945174350</strain>
    </source>
</reference>
<comment type="caution">
    <text evidence="1">The sequence shown here is derived from an EMBL/GenBank/DDBJ whole genome shotgun (WGS) entry which is preliminary data.</text>
</comment>
<evidence type="ECO:0000313" key="2">
    <source>
        <dbReference type="Proteomes" id="UP000050489"/>
    </source>
</evidence>
<gene>
    <name evidence="1" type="ORF">AN695_0224800</name>
</gene>
<accession>A0A2F0P904</accession>
<dbReference type="EMBL" id="LJEX02000133">
    <property type="protein sequence ID" value="OCO80594.1"/>
    <property type="molecule type" value="Genomic_DNA"/>
</dbReference>
<protein>
    <submittedName>
        <fullName evidence="1">Uncharacterized protein</fullName>
    </submittedName>
</protein>
<dbReference type="Pfam" id="PF18180">
    <property type="entry name" value="LD_cluster3"/>
    <property type="match status" value="1"/>
</dbReference>
<evidence type="ECO:0000313" key="1">
    <source>
        <dbReference type="EMBL" id="OCO80594.1"/>
    </source>
</evidence>
<dbReference type="RefSeq" id="WP_055317509.1">
    <property type="nucleotide sequence ID" value="NZ_CADDTT010000055.1"/>
</dbReference>
<dbReference type="InterPro" id="IPR041197">
    <property type="entry name" value="LD_cluster3"/>
</dbReference>
<sequence length="189" mass="21202">MKEIFLSASVPLPNRDREFFDTADVLAIREAIKALVEVVLPIGRITCGGHPAITPLLALFSREANLDRNRLAIYQSKLFEGRLPPELENFVNVHMIPAVNNNKEASLTAMRRAMIKSQRFNAAVIIGGMEGVYEEHELFIECHPNAVVLPLSTTGAAARIIYERGQYDPLLARDRTYSSLFRRKLLPIS</sequence>
<proteinExistence type="predicted"/>
<name>A0A2F0P904_SERMA</name>
<organism evidence="1 2">
    <name type="scientific">Serratia marcescens</name>
    <dbReference type="NCBI Taxonomy" id="615"/>
    <lineage>
        <taxon>Bacteria</taxon>
        <taxon>Pseudomonadati</taxon>
        <taxon>Pseudomonadota</taxon>
        <taxon>Gammaproteobacteria</taxon>
        <taxon>Enterobacterales</taxon>
        <taxon>Yersiniaceae</taxon>
        <taxon>Serratia</taxon>
    </lineage>
</organism>